<proteinExistence type="predicted"/>
<gene>
    <name evidence="1" type="ORF">ACFPP9_17990</name>
</gene>
<name>A0ABW0Q4V2_9HYPH</name>
<keyword evidence="2" id="KW-1185">Reference proteome</keyword>
<sequence length="431" mass="47507">MTPERHRWFDNWLGAQGPTLRQLVAEITATVDQHERLAGSRTRQRRESDLRHHLAAVETTVANLAYAVVMPPDTGRVAILTGNGRKGGTRYDNPALGKPFRGLLSRLGDLGVVRWVNSPQRREASSLAPTESFSRTVRAAGIDLADFCRQAEEELVILSRKTRQRVSDGVVTARTLVDYDDTAESIAIRDTVRGLNAFLGEADITFVDDGNGPVDSHSRAMARYFTLVDGDGEPRFDRNGRLFGGFWQNLRTDRRQGIRIEGESVTNLDFSSMFPRLAYASAGATAPDGDLYSMSGLEGHRRAVKMAVNCLLMDDFHRSTWPSELVTSTDDGDATAILPPGWTVKRTKDAILHKHPALRPCFGVGLGLTLMHTESQILVRVLEEMKAKKLVALGLHDGLLVARSRAHEARLMMEVASREVTSTGIPVTVQA</sequence>
<evidence type="ECO:0000313" key="1">
    <source>
        <dbReference type="EMBL" id="MFC5517674.1"/>
    </source>
</evidence>
<organism evidence="1 2">
    <name type="scientific">Kaistia terrae</name>
    <dbReference type="NCBI Taxonomy" id="537017"/>
    <lineage>
        <taxon>Bacteria</taxon>
        <taxon>Pseudomonadati</taxon>
        <taxon>Pseudomonadota</taxon>
        <taxon>Alphaproteobacteria</taxon>
        <taxon>Hyphomicrobiales</taxon>
        <taxon>Kaistiaceae</taxon>
        <taxon>Kaistia</taxon>
    </lineage>
</organism>
<accession>A0ABW0Q4V2</accession>
<protein>
    <submittedName>
        <fullName evidence="1">Uncharacterized protein</fullName>
    </submittedName>
</protein>
<dbReference type="EMBL" id="JBHSML010000012">
    <property type="protein sequence ID" value="MFC5517674.1"/>
    <property type="molecule type" value="Genomic_DNA"/>
</dbReference>
<reference evidence="2" key="1">
    <citation type="journal article" date="2019" name="Int. J. Syst. Evol. Microbiol.">
        <title>The Global Catalogue of Microorganisms (GCM) 10K type strain sequencing project: providing services to taxonomists for standard genome sequencing and annotation.</title>
        <authorList>
            <consortium name="The Broad Institute Genomics Platform"/>
            <consortium name="The Broad Institute Genome Sequencing Center for Infectious Disease"/>
            <person name="Wu L."/>
            <person name="Ma J."/>
        </authorList>
    </citation>
    <scope>NUCLEOTIDE SEQUENCE [LARGE SCALE GENOMIC DNA]</scope>
    <source>
        <strain evidence="2">KACC 12633</strain>
    </source>
</reference>
<comment type="caution">
    <text evidence="1">The sequence shown here is derived from an EMBL/GenBank/DDBJ whole genome shotgun (WGS) entry which is preliminary data.</text>
</comment>
<dbReference type="Proteomes" id="UP001596150">
    <property type="component" value="Unassembled WGS sequence"/>
</dbReference>
<evidence type="ECO:0000313" key="2">
    <source>
        <dbReference type="Proteomes" id="UP001596150"/>
    </source>
</evidence>
<dbReference type="RefSeq" id="WP_266345074.1">
    <property type="nucleotide sequence ID" value="NZ_JAPKNH010000007.1"/>
</dbReference>